<dbReference type="RefSeq" id="WP_145371746.1">
    <property type="nucleotide sequence ID" value="NZ_CP036275.1"/>
</dbReference>
<keyword evidence="3" id="KW-1185">Reference proteome</keyword>
<evidence type="ECO:0000256" key="1">
    <source>
        <dbReference type="SAM" id="Phobius"/>
    </source>
</evidence>
<keyword evidence="1" id="KW-0472">Membrane</keyword>
<dbReference type="EMBL" id="CP036275">
    <property type="protein sequence ID" value="QDU40455.1"/>
    <property type="molecule type" value="Genomic_DNA"/>
</dbReference>
<keyword evidence="1" id="KW-0812">Transmembrane</keyword>
<feature type="transmembrane region" description="Helical" evidence="1">
    <location>
        <begin position="32"/>
        <end position="65"/>
    </location>
</feature>
<proteinExistence type="predicted"/>
<gene>
    <name evidence="2" type="ORF">Mal4_48120</name>
</gene>
<keyword evidence="1" id="KW-1133">Transmembrane helix</keyword>
<name>A0A517ZDA8_9PLAN</name>
<evidence type="ECO:0000313" key="3">
    <source>
        <dbReference type="Proteomes" id="UP000320496"/>
    </source>
</evidence>
<organism evidence="2 3">
    <name type="scientific">Maioricimonas rarisocia</name>
    <dbReference type="NCBI Taxonomy" id="2528026"/>
    <lineage>
        <taxon>Bacteria</taxon>
        <taxon>Pseudomonadati</taxon>
        <taxon>Planctomycetota</taxon>
        <taxon>Planctomycetia</taxon>
        <taxon>Planctomycetales</taxon>
        <taxon>Planctomycetaceae</taxon>
        <taxon>Maioricimonas</taxon>
    </lineage>
</organism>
<reference evidence="2 3" key="1">
    <citation type="submission" date="2019-02" db="EMBL/GenBank/DDBJ databases">
        <title>Deep-cultivation of Planctomycetes and their phenomic and genomic characterization uncovers novel biology.</title>
        <authorList>
            <person name="Wiegand S."/>
            <person name="Jogler M."/>
            <person name="Boedeker C."/>
            <person name="Pinto D."/>
            <person name="Vollmers J."/>
            <person name="Rivas-Marin E."/>
            <person name="Kohn T."/>
            <person name="Peeters S.H."/>
            <person name="Heuer A."/>
            <person name="Rast P."/>
            <person name="Oberbeckmann S."/>
            <person name="Bunk B."/>
            <person name="Jeske O."/>
            <person name="Meyerdierks A."/>
            <person name="Storesund J.E."/>
            <person name="Kallscheuer N."/>
            <person name="Luecker S."/>
            <person name="Lage O.M."/>
            <person name="Pohl T."/>
            <person name="Merkel B.J."/>
            <person name="Hornburger P."/>
            <person name="Mueller R.-W."/>
            <person name="Bruemmer F."/>
            <person name="Labrenz M."/>
            <person name="Spormann A.M."/>
            <person name="Op den Camp H."/>
            <person name="Overmann J."/>
            <person name="Amann R."/>
            <person name="Jetten M.S.M."/>
            <person name="Mascher T."/>
            <person name="Medema M.H."/>
            <person name="Devos D.P."/>
            <person name="Kaster A.-K."/>
            <person name="Ovreas L."/>
            <person name="Rohde M."/>
            <person name="Galperin M.Y."/>
            <person name="Jogler C."/>
        </authorList>
    </citation>
    <scope>NUCLEOTIDE SEQUENCE [LARGE SCALE GENOMIC DNA]</scope>
    <source>
        <strain evidence="2 3">Mal4</strain>
    </source>
</reference>
<evidence type="ECO:0000313" key="2">
    <source>
        <dbReference type="EMBL" id="QDU40455.1"/>
    </source>
</evidence>
<accession>A0A517ZDA8</accession>
<sequence>MGIGTAEIAFILVVTLASAAAAFVGKQREVPVLAAFCLIAVLVSPADLFSALLIAGPNCLLYLLATKYRSPGLDHHTSSAG</sequence>
<dbReference type="Proteomes" id="UP000320496">
    <property type="component" value="Chromosome"/>
</dbReference>
<dbReference type="KEGG" id="mri:Mal4_48120"/>
<dbReference type="AlphaFoldDB" id="A0A517ZDA8"/>
<protein>
    <submittedName>
        <fullName evidence="2">Uncharacterized protein</fullName>
    </submittedName>
</protein>